<dbReference type="HAMAP" id="MF_00605">
    <property type="entry name" value="TrmD"/>
    <property type="match status" value="1"/>
</dbReference>
<evidence type="ECO:0000313" key="19">
    <source>
        <dbReference type="EMBL" id="ADE56691.1"/>
    </source>
</evidence>
<keyword evidence="10 15" id="KW-0949">S-adenosyl-L-methionine</keyword>
<dbReference type="GO" id="GO:0002939">
    <property type="term" value="P:tRNA N1-guanine methylation"/>
    <property type="evidence" value="ECO:0007669"/>
    <property type="project" value="TreeGrafter"/>
</dbReference>
<organism evidence="19 20">
    <name type="scientific">Aminobacterium colombiense (strain DSM 12261 / ALA-1)</name>
    <dbReference type="NCBI Taxonomy" id="572547"/>
    <lineage>
        <taxon>Bacteria</taxon>
        <taxon>Thermotogati</taxon>
        <taxon>Synergistota</taxon>
        <taxon>Synergistia</taxon>
        <taxon>Synergistales</taxon>
        <taxon>Aminobacteriaceae</taxon>
        <taxon>Aminobacterium</taxon>
    </lineage>
</organism>
<dbReference type="CDD" id="cd18085">
    <property type="entry name" value="TM1570-like"/>
    <property type="match status" value="1"/>
</dbReference>
<evidence type="ECO:0000256" key="13">
    <source>
        <dbReference type="ARBA" id="ARBA00033392"/>
    </source>
</evidence>
<dbReference type="Proteomes" id="UP000002366">
    <property type="component" value="Chromosome"/>
</dbReference>
<dbReference type="Gene3D" id="3.40.1280.10">
    <property type="match status" value="2"/>
</dbReference>
<dbReference type="SUPFAM" id="SSF75217">
    <property type="entry name" value="alpha/beta knot"/>
    <property type="match status" value="2"/>
</dbReference>
<evidence type="ECO:0000256" key="3">
    <source>
        <dbReference type="ARBA" id="ARBA00007630"/>
    </source>
</evidence>
<comment type="subcellular location">
    <subcellularLocation>
        <location evidence="2 15 16">Cytoplasm</location>
    </subcellularLocation>
</comment>
<dbReference type="HOGENOM" id="CLU_047363_2_1_0"/>
<comment type="subunit">
    <text evidence="4 15 16">Homodimer.</text>
</comment>
<evidence type="ECO:0000259" key="18">
    <source>
        <dbReference type="Pfam" id="PF09936"/>
    </source>
</evidence>
<comment type="function">
    <text evidence="1 15 16">Specifically methylates guanosine-37 in various tRNAs.</text>
</comment>
<dbReference type="InterPro" id="IPR016009">
    <property type="entry name" value="tRNA_MeTrfase_TRMD/TRM10"/>
</dbReference>
<evidence type="ECO:0000256" key="12">
    <source>
        <dbReference type="ARBA" id="ARBA00029736"/>
    </source>
</evidence>
<evidence type="ECO:0000256" key="15">
    <source>
        <dbReference type="HAMAP-Rule" id="MF_00605"/>
    </source>
</evidence>
<evidence type="ECO:0000256" key="9">
    <source>
        <dbReference type="ARBA" id="ARBA00022679"/>
    </source>
</evidence>
<dbReference type="eggNOG" id="COG0336">
    <property type="taxonomic scope" value="Bacteria"/>
</dbReference>
<dbReference type="InterPro" id="IPR023148">
    <property type="entry name" value="tRNA_m1G_MeTrfase_C_sf"/>
</dbReference>
<evidence type="ECO:0000256" key="1">
    <source>
        <dbReference type="ARBA" id="ARBA00002634"/>
    </source>
</evidence>
<dbReference type="NCBIfam" id="NF000648">
    <property type="entry name" value="PRK00026.1"/>
    <property type="match status" value="1"/>
</dbReference>
<dbReference type="OrthoDB" id="9807416at2"/>
<evidence type="ECO:0000256" key="11">
    <source>
        <dbReference type="ARBA" id="ARBA00022694"/>
    </source>
</evidence>
<keyword evidence="9 15" id="KW-0808">Transferase</keyword>
<dbReference type="CDD" id="cd18080">
    <property type="entry name" value="TrmD-like"/>
    <property type="match status" value="1"/>
</dbReference>
<dbReference type="EMBL" id="CP001997">
    <property type="protein sequence ID" value="ADE56691.1"/>
    <property type="molecule type" value="Genomic_DNA"/>
</dbReference>
<dbReference type="eggNOG" id="COG4752">
    <property type="taxonomic scope" value="Bacteria"/>
</dbReference>
<reference evidence="19 20" key="1">
    <citation type="journal article" date="2010" name="Stand. Genomic Sci.">
        <title>Complete genome sequence of Aminobacterium colombiense type strain (ALA-1).</title>
        <authorList>
            <person name="Chertkov O."/>
            <person name="Sikorski J."/>
            <person name="Brambilla E."/>
            <person name="Lapidus A."/>
            <person name="Copeland A."/>
            <person name="Glavina Del Rio T."/>
            <person name="Nolan M."/>
            <person name="Lucas S."/>
            <person name="Tice H."/>
            <person name="Cheng J.F."/>
            <person name="Han C."/>
            <person name="Detter J.C."/>
            <person name="Bruce D."/>
            <person name="Tapia R."/>
            <person name="Goodwin L."/>
            <person name="Pitluck S."/>
            <person name="Liolios K."/>
            <person name="Ivanova N."/>
            <person name="Mavromatis K."/>
            <person name="Ovchinnikova G."/>
            <person name="Pati A."/>
            <person name="Chen A."/>
            <person name="Palaniappan K."/>
            <person name="Land M."/>
            <person name="Hauser L."/>
            <person name="Chang Y.J."/>
            <person name="Jeffries C.D."/>
            <person name="Spring S."/>
            <person name="Rohde M."/>
            <person name="Goker M."/>
            <person name="Bristow J."/>
            <person name="Eisen J.A."/>
            <person name="Markowitz V."/>
            <person name="Hugenholtz P."/>
            <person name="Kyrpides N.C."/>
            <person name="Klenk H.P."/>
        </authorList>
    </citation>
    <scope>NUCLEOTIDE SEQUENCE [LARGE SCALE GENOMIC DNA]</scope>
    <source>
        <strain evidence="20">DSM 12261 / ALA-1</strain>
    </source>
</reference>
<evidence type="ECO:0000256" key="5">
    <source>
        <dbReference type="ARBA" id="ARBA00012807"/>
    </source>
</evidence>
<dbReference type="InterPro" id="IPR029026">
    <property type="entry name" value="tRNA_m1G_MTases_N"/>
</dbReference>
<dbReference type="PANTHER" id="PTHR46417:SF1">
    <property type="entry name" value="TRNA (GUANINE-N(1)-)-METHYLTRANSFERASE"/>
    <property type="match status" value="1"/>
</dbReference>
<dbReference type="InterPro" id="IPR019230">
    <property type="entry name" value="RNA_MeTrfase_C_dom"/>
</dbReference>
<dbReference type="Pfam" id="PF09936">
    <property type="entry name" value="Methyltrn_RNA_4"/>
    <property type="match status" value="1"/>
</dbReference>
<dbReference type="Gene3D" id="1.10.1270.20">
    <property type="entry name" value="tRNA(m1g37)methyltransferase, domain 2"/>
    <property type="match status" value="1"/>
</dbReference>
<sequence length="419" mass="46750">MRVTIITAFPEFFRDFLSTSIIGRAVETGLINVNLINLREYGFGNYRQIDDYSFGGDGMVLMAEPLSKALEKAREGHQGVDTVVYPSPQGAMLTQEMVESLASREHVIIICGHYEGIDERFAGKCVDLEVSIGDYVLTGGEIPAMAIIDAMARLVPNVVGRGGAVEEDSFFRGMLDFPHYTRPALWEGDQVPPVLISGNEKEIDKWRKQQSVQRTLRRRPDLLSRANIASYLEKGVYLALVHHPVMDHYGQKTTAALTGLDLSDISRSCRTYGLRKFLVVTPLKSQRELAKTMAAHWVKGYGASFNPSRAEAFKTMKTVPTLDKAIEWIKSKEHEEPLVVGTTARACSGAIHWLEMKRTLLESQKPVLFVFGTASGLHKEVTERCSVLLQPLSGGKEDYNHLSVRTAVGVILDRFFGWR</sequence>
<protein>
    <recommendedName>
        <fullName evidence="6 15">tRNA (guanine-N(1)-)-methyltransferase</fullName>
        <ecNumber evidence="5 15">2.1.1.228</ecNumber>
    </recommendedName>
    <alternativeName>
        <fullName evidence="12 15">M1G-methyltransferase</fullName>
    </alternativeName>
    <alternativeName>
        <fullName evidence="13 15">tRNA [GM37] methyltransferase</fullName>
    </alternativeName>
</protein>
<dbReference type="PANTHER" id="PTHR46417">
    <property type="entry name" value="TRNA (GUANINE-N(1)-)-METHYLTRANSFERASE"/>
    <property type="match status" value="1"/>
</dbReference>
<evidence type="ECO:0000256" key="10">
    <source>
        <dbReference type="ARBA" id="ARBA00022691"/>
    </source>
</evidence>
<feature type="domain" description="tRNA methyltransferase TRMD/TRM10-type" evidence="17">
    <location>
        <begin position="1"/>
        <end position="224"/>
    </location>
</feature>
<accession>D5EDQ9</accession>
<dbReference type="KEGG" id="aco:Amico_0555"/>
<dbReference type="FunFam" id="1.10.1270.20:FF:000001">
    <property type="entry name" value="tRNA (guanine-N(1)-)-methyltransferase"/>
    <property type="match status" value="1"/>
</dbReference>
<gene>
    <name evidence="15" type="primary">trmD</name>
    <name evidence="19" type="ordered locus">Amico_0555</name>
</gene>
<evidence type="ECO:0000256" key="4">
    <source>
        <dbReference type="ARBA" id="ARBA00011738"/>
    </source>
</evidence>
<dbReference type="FunFam" id="3.40.1280.10:FF:000001">
    <property type="entry name" value="tRNA (guanine-N(1)-)-methyltransferase"/>
    <property type="match status" value="1"/>
</dbReference>
<feature type="binding site" evidence="15">
    <location>
        <begin position="132"/>
        <end position="137"/>
    </location>
    <ligand>
        <name>S-adenosyl-L-methionine</name>
        <dbReference type="ChEBI" id="CHEBI:59789"/>
    </ligand>
</feature>
<dbReference type="EC" id="2.1.1.228" evidence="5 15"/>
<dbReference type="InterPro" id="IPR029028">
    <property type="entry name" value="Alpha/beta_knot_MTases"/>
</dbReference>
<keyword evidence="7 15" id="KW-0963">Cytoplasm</keyword>
<feature type="binding site" evidence="15">
    <location>
        <position position="112"/>
    </location>
    <ligand>
        <name>S-adenosyl-L-methionine</name>
        <dbReference type="ChEBI" id="CHEBI:59789"/>
    </ligand>
</feature>
<evidence type="ECO:0000313" key="20">
    <source>
        <dbReference type="Proteomes" id="UP000002366"/>
    </source>
</evidence>
<proteinExistence type="inferred from homology"/>
<dbReference type="STRING" id="572547.Amico_0555"/>
<dbReference type="GO" id="GO:0005829">
    <property type="term" value="C:cytosol"/>
    <property type="evidence" value="ECO:0007669"/>
    <property type="project" value="TreeGrafter"/>
</dbReference>
<dbReference type="Pfam" id="PF01746">
    <property type="entry name" value="tRNA_m1G_MT"/>
    <property type="match status" value="1"/>
</dbReference>
<evidence type="ECO:0000256" key="2">
    <source>
        <dbReference type="ARBA" id="ARBA00004496"/>
    </source>
</evidence>
<evidence type="ECO:0000256" key="7">
    <source>
        <dbReference type="ARBA" id="ARBA00022490"/>
    </source>
</evidence>
<keyword evidence="8 15" id="KW-0489">Methyltransferase</keyword>
<dbReference type="AlphaFoldDB" id="D5EDQ9"/>
<evidence type="ECO:0000256" key="8">
    <source>
        <dbReference type="ARBA" id="ARBA00022603"/>
    </source>
</evidence>
<dbReference type="GO" id="GO:0052906">
    <property type="term" value="F:tRNA (guanine(37)-N1)-methyltransferase activity"/>
    <property type="evidence" value="ECO:0007669"/>
    <property type="project" value="UniProtKB-UniRule"/>
</dbReference>
<dbReference type="NCBIfam" id="TIGR00088">
    <property type="entry name" value="trmD"/>
    <property type="match status" value="1"/>
</dbReference>
<evidence type="ECO:0000256" key="6">
    <source>
        <dbReference type="ARBA" id="ARBA00014679"/>
    </source>
</evidence>
<name>D5EDQ9_AMICL</name>
<evidence type="ECO:0000256" key="16">
    <source>
        <dbReference type="RuleBase" id="RU003464"/>
    </source>
</evidence>
<comment type="catalytic activity">
    <reaction evidence="14 15 16">
        <text>guanosine(37) in tRNA + S-adenosyl-L-methionine = N(1)-methylguanosine(37) in tRNA + S-adenosyl-L-homocysteine + H(+)</text>
        <dbReference type="Rhea" id="RHEA:36899"/>
        <dbReference type="Rhea" id="RHEA-COMP:10145"/>
        <dbReference type="Rhea" id="RHEA-COMP:10147"/>
        <dbReference type="ChEBI" id="CHEBI:15378"/>
        <dbReference type="ChEBI" id="CHEBI:57856"/>
        <dbReference type="ChEBI" id="CHEBI:59789"/>
        <dbReference type="ChEBI" id="CHEBI:73542"/>
        <dbReference type="ChEBI" id="CHEBI:74269"/>
        <dbReference type="EC" id="2.1.1.228"/>
    </reaction>
</comment>
<evidence type="ECO:0000256" key="14">
    <source>
        <dbReference type="ARBA" id="ARBA00047783"/>
    </source>
</evidence>
<evidence type="ECO:0000259" key="17">
    <source>
        <dbReference type="Pfam" id="PF01746"/>
    </source>
</evidence>
<keyword evidence="20" id="KW-1185">Reference proteome</keyword>
<dbReference type="RefSeq" id="WP_013047957.1">
    <property type="nucleotide sequence ID" value="NC_014011.1"/>
</dbReference>
<comment type="similarity">
    <text evidence="3 15 16">Belongs to the RNA methyltransferase TrmD family.</text>
</comment>
<keyword evidence="11 15" id="KW-0819">tRNA processing</keyword>
<feature type="domain" description="tRNA (guanine-N(1)-)-methyltransferase C-terminal" evidence="18">
    <location>
        <begin position="236"/>
        <end position="417"/>
    </location>
</feature>
<dbReference type="InterPro" id="IPR002649">
    <property type="entry name" value="tRNA_m1G_MeTrfase_TrmD"/>
</dbReference>